<dbReference type="PANTHER" id="PTHR30580:SF0">
    <property type="entry name" value="PRIMOSOMAL PROTEIN N"/>
    <property type="match status" value="1"/>
</dbReference>
<dbReference type="Gene3D" id="3.40.50.300">
    <property type="entry name" value="P-loop containing nucleotide triphosphate hydrolases"/>
    <property type="match status" value="2"/>
</dbReference>
<proteinExistence type="inferred from homology"/>
<dbReference type="InterPro" id="IPR014001">
    <property type="entry name" value="Helicase_ATP-bd"/>
</dbReference>
<keyword evidence="6" id="KW-0347">Helicase</keyword>
<evidence type="ECO:0000256" key="12">
    <source>
        <dbReference type="ARBA" id="ARBA00048988"/>
    </source>
</evidence>
<dbReference type="EMBL" id="VSSQ01005957">
    <property type="protein sequence ID" value="MPM31022.1"/>
    <property type="molecule type" value="Genomic_DNA"/>
</dbReference>
<feature type="domain" description="Helicase C-terminal" evidence="14">
    <location>
        <begin position="457"/>
        <end position="619"/>
    </location>
</feature>
<keyword evidence="2" id="KW-0235">DNA replication</keyword>
<name>A0A644YQZ7_9ZZZZ</name>
<dbReference type="AlphaFoldDB" id="A0A644YQZ7"/>
<dbReference type="SUPFAM" id="SSF52540">
    <property type="entry name" value="P-loop containing nucleoside triphosphate hydrolases"/>
    <property type="match status" value="2"/>
</dbReference>
<dbReference type="SMART" id="SM00487">
    <property type="entry name" value="DEXDc"/>
    <property type="match status" value="1"/>
</dbReference>
<keyword evidence="9" id="KW-0238">DNA-binding</keyword>
<evidence type="ECO:0000256" key="11">
    <source>
        <dbReference type="ARBA" id="ARBA00034808"/>
    </source>
</evidence>
<evidence type="ECO:0000313" key="15">
    <source>
        <dbReference type="EMBL" id="MPM31022.1"/>
    </source>
</evidence>
<dbReference type="CDD" id="cd17929">
    <property type="entry name" value="DEXHc_priA"/>
    <property type="match status" value="1"/>
</dbReference>
<dbReference type="PROSITE" id="PS51194">
    <property type="entry name" value="HELICASE_CTER"/>
    <property type="match status" value="1"/>
</dbReference>
<dbReference type="GO" id="GO:0006302">
    <property type="term" value="P:double-strand break repair"/>
    <property type="evidence" value="ECO:0007669"/>
    <property type="project" value="InterPro"/>
</dbReference>
<evidence type="ECO:0000256" key="5">
    <source>
        <dbReference type="ARBA" id="ARBA00022801"/>
    </source>
</evidence>
<dbReference type="SMART" id="SM00490">
    <property type="entry name" value="HELICc"/>
    <property type="match status" value="1"/>
</dbReference>
<dbReference type="InterPro" id="IPR005259">
    <property type="entry name" value="PriA"/>
</dbReference>
<dbReference type="Pfam" id="PF18319">
    <property type="entry name" value="Zn_ribbon_PriA"/>
    <property type="match status" value="1"/>
</dbReference>
<dbReference type="InterPro" id="IPR011545">
    <property type="entry name" value="DEAD/DEAH_box_helicase_dom"/>
</dbReference>
<dbReference type="FunFam" id="3.40.50.300:FF:000489">
    <property type="entry name" value="Primosome assembly protein PriA"/>
    <property type="match status" value="1"/>
</dbReference>
<evidence type="ECO:0000259" key="14">
    <source>
        <dbReference type="PROSITE" id="PS51194"/>
    </source>
</evidence>
<keyword evidence="4" id="KW-0547">Nucleotide-binding</keyword>
<dbReference type="InterPro" id="IPR027417">
    <property type="entry name" value="P-loop_NTPase"/>
</dbReference>
<keyword evidence="5 15" id="KW-0378">Hydrolase</keyword>
<sequence length="719" mass="81652">MNAAVPAGLKIESSTIYVIHPDFNDDFSSLSDDEYMIAEAALKAEKLTPVDIQSITGRQSVHKLIRSLIEKKVLHPVEELEERYAPKKLKYLSLSAEYENEGILNALMVKMEKRSPVQFRALLTFFNLARGTKEVLLSELNKTAGAAAVAALVKKEVLVPIERVVSRLDNTNISDEVPQFGLSEAQETAYSEIADKMGEDKPVLLFGVTGSGKTEIYIRFIQEMLAAGKQVLYLLPEIALTDFMVSRLRAFFGKDLLVYHSRFNAQEKVEIWNEVLEKSEPKLILGARSALFLPYGNLGLIIVDEEHDTSYKQQDPSPRYHARDSAVMLSKMTGAKIILGSASPALETWVNAVNRVYAKVELAERFGNAVHPDVQLVDLKQAHFRKKMLGPLGPELYEAVKKAVMHKRQVILFQNRRGYSTWIECGQCGWTPVCRNCDVSMTYHKNIELLKCHYCGYTDRTPTKCPSCGSSQILMKGMGTQRIEDELEILFPDYKIARMDMDTTRGKKAMSEIFKGFDEGRFNVLVGTQMVTKGLDFSRVDVVGILNGDNMHTFPDFRAHEHAFQTMMQVAGRAGRRDNAGRVFIQVYDMENPIVRFVINADYVGFMEQEISSRMKFKYPPFVRLIRLSVLHRDKTVAEKASTMLKNQLRKHFDDKQLLGPEYPPVARIKNNYIRDILIKLPRNRELDNYKTRISDEIVALMAHPDFRGIRVIADVDPM</sequence>
<dbReference type="GO" id="GO:0006270">
    <property type="term" value="P:DNA replication initiation"/>
    <property type="evidence" value="ECO:0007669"/>
    <property type="project" value="TreeGrafter"/>
</dbReference>
<dbReference type="GO" id="GO:0003677">
    <property type="term" value="F:DNA binding"/>
    <property type="evidence" value="ECO:0007669"/>
    <property type="project" value="UniProtKB-KW"/>
</dbReference>
<dbReference type="EC" id="5.6.2.4" evidence="11"/>
<dbReference type="GO" id="GO:0043138">
    <property type="term" value="F:3'-5' DNA helicase activity"/>
    <property type="evidence" value="ECO:0007669"/>
    <property type="project" value="UniProtKB-EC"/>
</dbReference>
<evidence type="ECO:0000256" key="2">
    <source>
        <dbReference type="ARBA" id="ARBA00022705"/>
    </source>
</evidence>
<dbReference type="InterPro" id="IPR040498">
    <property type="entry name" value="PriA_CRR"/>
</dbReference>
<dbReference type="Pfam" id="PF18074">
    <property type="entry name" value="PriA_C"/>
    <property type="match status" value="1"/>
</dbReference>
<dbReference type="InterPro" id="IPR001650">
    <property type="entry name" value="Helicase_C-like"/>
</dbReference>
<reference evidence="15" key="1">
    <citation type="submission" date="2019-08" db="EMBL/GenBank/DDBJ databases">
        <authorList>
            <person name="Kucharzyk K."/>
            <person name="Murdoch R.W."/>
            <person name="Higgins S."/>
            <person name="Loffler F."/>
        </authorList>
    </citation>
    <scope>NUCLEOTIDE SEQUENCE</scope>
</reference>
<keyword evidence="3" id="KW-0479">Metal-binding</keyword>
<evidence type="ECO:0000256" key="6">
    <source>
        <dbReference type="ARBA" id="ARBA00022806"/>
    </source>
</evidence>
<accession>A0A644YQZ7</accession>
<dbReference type="GO" id="GO:1990077">
    <property type="term" value="C:primosome complex"/>
    <property type="evidence" value="ECO:0007669"/>
    <property type="project" value="UniProtKB-KW"/>
</dbReference>
<keyword evidence="7" id="KW-0862">Zinc</keyword>
<comment type="caution">
    <text evidence="15">The sequence shown here is derived from an EMBL/GenBank/DDBJ whole genome shotgun (WGS) entry which is preliminary data.</text>
</comment>
<dbReference type="Pfam" id="PF00270">
    <property type="entry name" value="DEAD"/>
    <property type="match status" value="1"/>
</dbReference>
<keyword evidence="10" id="KW-0413">Isomerase</keyword>
<evidence type="ECO:0000256" key="3">
    <source>
        <dbReference type="ARBA" id="ARBA00022723"/>
    </source>
</evidence>
<dbReference type="Pfam" id="PF00271">
    <property type="entry name" value="Helicase_C"/>
    <property type="match status" value="1"/>
</dbReference>
<dbReference type="CDD" id="cd18804">
    <property type="entry name" value="SF2_C_priA"/>
    <property type="match status" value="1"/>
</dbReference>
<dbReference type="PROSITE" id="PS51192">
    <property type="entry name" value="HELICASE_ATP_BIND_1"/>
    <property type="match status" value="1"/>
</dbReference>
<evidence type="ECO:0000256" key="7">
    <source>
        <dbReference type="ARBA" id="ARBA00022833"/>
    </source>
</evidence>
<organism evidence="15">
    <name type="scientific">bioreactor metagenome</name>
    <dbReference type="NCBI Taxonomy" id="1076179"/>
    <lineage>
        <taxon>unclassified sequences</taxon>
        <taxon>metagenomes</taxon>
        <taxon>ecological metagenomes</taxon>
    </lineage>
</organism>
<feature type="domain" description="Helicase ATP-binding" evidence="13">
    <location>
        <begin position="194"/>
        <end position="362"/>
    </location>
</feature>
<keyword evidence="8" id="KW-0067">ATP-binding</keyword>
<evidence type="ECO:0000256" key="1">
    <source>
        <dbReference type="ARBA" id="ARBA00022515"/>
    </source>
</evidence>
<dbReference type="GO" id="GO:0006310">
    <property type="term" value="P:DNA recombination"/>
    <property type="evidence" value="ECO:0007669"/>
    <property type="project" value="InterPro"/>
</dbReference>
<dbReference type="HAMAP" id="MF_00983">
    <property type="entry name" value="PriA"/>
    <property type="match status" value="1"/>
</dbReference>
<dbReference type="GO" id="GO:0006269">
    <property type="term" value="P:DNA replication, synthesis of primer"/>
    <property type="evidence" value="ECO:0007669"/>
    <property type="project" value="UniProtKB-KW"/>
</dbReference>
<evidence type="ECO:0000256" key="9">
    <source>
        <dbReference type="ARBA" id="ARBA00023125"/>
    </source>
</evidence>
<evidence type="ECO:0000256" key="10">
    <source>
        <dbReference type="ARBA" id="ARBA00023235"/>
    </source>
</evidence>
<protein>
    <recommendedName>
        <fullName evidence="11">DNA 3'-5' helicase</fullName>
        <ecNumber evidence="11">5.6.2.4</ecNumber>
    </recommendedName>
</protein>
<evidence type="ECO:0000256" key="8">
    <source>
        <dbReference type="ARBA" id="ARBA00022840"/>
    </source>
</evidence>
<gene>
    <name evidence="15" type="primary">priA_25</name>
    <name evidence="15" type="ORF">SDC9_77575</name>
</gene>
<comment type="catalytic activity">
    <reaction evidence="12">
        <text>ATP + H2O = ADP + phosphate + H(+)</text>
        <dbReference type="Rhea" id="RHEA:13065"/>
        <dbReference type="ChEBI" id="CHEBI:15377"/>
        <dbReference type="ChEBI" id="CHEBI:15378"/>
        <dbReference type="ChEBI" id="CHEBI:30616"/>
        <dbReference type="ChEBI" id="CHEBI:43474"/>
        <dbReference type="ChEBI" id="CHEBI:456216"/>
        <dbReference type="EC" id="5.6.2.4"/>
    </reaction>
</comment>
<dbReference type="GO" id="GO:0016887">
    <property type="term" value="F:ATP hydrolysis activity"/>
    <property type="evidence" value="ECO:0007669"/>
    <property type="project" value="RHEA"/>
</dbReference>
<dbReference type="GO" id="GO:0046872">
    <property type="term" value="F:metal ion binding"/>
    <property type="evidence" value="ECO:0007669"/>
    <property type="project" value="UniProtKB-KW"/>
</dbReference>
<dbReference type="PANTHER" id="PTHR30580">
    <property type="entry name" value="PRIMOSOMAL PROTEIN N"/>
    <property type="match status" value="1"/>
</dbReference>
<keyword evidence="1" id="KW-0639">Primosome</keyword>
<dbReference type="GO" id="GO:0005524">
    <property type="term" value="F:ATP binding"/>
    <property type="evidence" value="ECO:0007669"/>
    <property type="project" value="UniProtKB-KW"/>
</dbReference>
<evidence type="ECO:0000259" key="13">
    <source>
        <dbReference type="PROSITE" id="PS51192"/>
    </source>
</evidence>
<dbReference type="NCBIfam" id="TIGR00595">
    <property type="entry name" value="priA"/>
    <property type="match status" value="1"/>
</dbReference>
<dbReference type="InterPro" id="IPR041236">
    <property type="entry name" value="PriA_C"/>
</dbReference>
<evidence type="ECO:0000256" key="4">
    <source>
        <dbReference type="ARBA" id="ARBA00022741"/>
    </source>
</evidence>